<name>A0ABW2E7Y9_9ACTN</name>
<keyword evidence="3" id="KW-0001">2Fe-2S</keyword>
<dbReference type="PANTHER" id="PTHR21266:SF32">
    <property type="entry name" value="CHOLESTEROL 7-DESATURASE NVD"/>
    <property type="match status" value="1"/>
</dbReference>
<evidence type="ECO:0000256" key="9">
    <source>
        <dbReference type="ARBA" id="ARBA00023136"/>
    </source>
</evidence>
<dbReference type="EMBL" id="JBHSYM010000073">
    <property type="protein sequence ID" value="MFC7016103.1"/>
    <property type="molecule type" value="Genomic_DNA"/>
</dbReference>
<accession>A0ABW2E7Y9</accession>
<keyword evidence="6" id="KW-0560">Oxidoreductase</keyword>
<evidence type="ECO:0000256" key="5">
    <source>
        <dbReference type="ARBA" id="ARBA00022989"/>
    </source>
</evidence>
<keyword evidence="13" id="KW-1185">Reference proteome</keyword>
<dbReference type="InterPro" id="IPR017941">
    <property type="entry name" value="Rieske_2Fe-2S"/>
</dbReference>
<feature type="compositionally biased region" description="Polar residues" evidence="10">
    <location>
        <begin position="1"/>
        <end position="15"/>
    </location>
</feature>
<evidence type="ECO:0000256" key="10">
    <source>
        <dbReference type="SAM" id="MobiDB-lite"/>
    </source>
</evidence>
<keyword evidence="9" id="KW-0472">Membrane</keyword>
<dbReference type="Gene3D" id="2.102.10.10">
    <property type="entry name" value="Rieske [2Fe-2S] iron-sulphur domain"/>
    <property type="match status" value="1"/>
</dbReference>
<dbReference type="PANTHER" id="PTHR21266">
    <property type="entry name" value="IRON-SULFUR DOMAIN CONTAINING PROTEIN"/>
    <property type="match status" value="1"/>
</dbReference>
<sequence length="128" mass="14242">MDDASTGSNHTQPANPVQGGKRGAQVVSIDCLRQLKERKRLVLELRAPRERILVLWSRRGPYAVESHCPHRLLPLDDAEISGGELTCRAHGWSFSLETGECTNPPSRGAALRRYPVWVADGLLCLDRM</sequence>
<comment type="caution">
    <text evidence="12">The sequence shown here is derived from an EMBL/GenBank/DDBJ whole genome shotgun (WGS) entry which is preliminary data.</text>
</comment>
<proteinExistence type="predicted"/>
<dbReference type="SUPFAM" id="SSF50022">
    <property type="entry name" value="ISP domain"/>
    <property type="match status" value="1"/>
</dbReference>
<gene>
    <name evidence="12" type="ORF">ACFQMH_31285</name>
</gene>
<keyword evidence="2" id="KW-0812">Transmembrane</keyword>
<dbReference type="Pfam" id="PF00355">
    <property type="entry name" value="Rieske"/>
    <property type="match status" value="1"/>
</dbReference>
<keyword evidence="8" id="KW-0411">Iron-sulfur</keyword>
<keyword evidence="5" id="KW-1133">Transmembrane helix</keyword>
<dbReference type="InterPro" id="IPR036922">
    <property type="entry name" value="Rieske_2Fe-2S_sf"/>
</dbReference>
<feature type="domain" description="Rieske" evidence="11">
    <location>
        <begin position="29"/>
        <end position="125"/>
    </location>
</feature>
<dbReference type="RefSeq" id="WP_189878879.1">
    <property type="nucleotide sequence ID" value="NZ_BMWA01000030.1"/>
</dbReference>
<dbReference type="CDD" id="cd03467">
    <property type="entry name" value="Rieske"/>
    <property type="match status" value="1"/>
</dbReference>
<evidence type="ECO:0000256" key="3">
    <source>
        <dbReference type="ARBA" id="ARBA00022714"/>
    </source>
</evidence>
<reference evidence="13" key="1">
    <citation type="journal article" date="2019" name="Int. J. Syst. Evol. Microbiol.">
        <title>The Global Catalogue of Microorganisms (GCM) 10K type strain sequencing project: providing services to taxonomists for standard genome sequencing and annotation.</title>
        <authorList>
            <consortium name="The Broad Institute Genomics Platform"/>
            <consortium name="The Broad Institute Genome Sequencing Center for Infectious Disease"/>
            <person name="Wu L."/>
            <person name="Ma J."/>
        </authorList>
    </citation>
    <scope>NUCLEOTIDE SEQUENCE [LARGE SCALE GENOMIC DNA]</scope>
    <source>
        <strain evidence="13">JCM 4855</strain>
    </source>
</reference>
<evidence type="ECO:0000313" key="13">
    <source>
        <dbReference type="Proteomes" id="UP001596409"/>
    </source>
</evidence>
<evidence type="ECO:0000256" key="8">
    <source>
        <dbReference type="ARBA" id="ARBA00023014"/>
    </source>
</evidence>
<evidence type="ECO:0000256" key="1">
    <source>
        <dbReference type="ARBA" id="ARBA00004370"/>
    </source>
</evidence>
<comment type="subcellular location">
    <subcellularLocation>
        <location evidence="1">Membrane</location>
    </subcellularLocation>
</comment>
<organism evidence="12 13">
    <name type="scientific">Streptomyces viridiviolaceus</name>
    <dbReference type="NCBI Taxonomy" id="68282"/>
    <lineage>
        <taxon>Bacteria</taxon>
        <taxon>Bacillati</taxon>
        <taxon>Actinomycetota</taxon>
        <taxon>Actinomycetes</taxon>
        <taxon>Kitasatosporales</taxon>
        <taxon>Streptomycetaceae</taxon>
        <taxon>Streptomyces</taxon>
    </lineage>
</organism>
<evidence type="ECO:0000256" key="2">
    <source>
        <dbReference type="ARBA" id="ARBA00022692"/>
    </source>
</evidence>
<protein>
    <submittedName>
        <fullName evidence="12">Rieske (2Fe-2S) protein</fullName>
    </submittedName>
</protein>
<evidence type="ECO:0000313" key="12">
    <source>
        <dbReference type="EMBL" id="MFC7016103.1"/>
    </source>
</evidence>
<dbReference type="PROSITE" id="PS51296">
    <property type="entry name" value="RIESKE"/>
    <property type="match status" value="1"/>
</dbReference>
<dbReference type="Proteomes" id="UP001596409">
    <property type="component" value="Unassembled WGS sequence"/>
</dbReference>
<evidence type="ECO:0000256" key="7">
    <source>
        <dbReference type="ARBA" id="ARBA00023004"/>
    </source>
</evidence>
<evidence type="ECO:0000259" key="11">
    <source>
        <dbReference type="PROSITE" id="PS51296"/>
    </source>
</evidence>
<dbReference type="InterPro" id="IPR050584">
    <property type="entry name" value="Cholesterol_7-desaturase"/>
</dbReference>
<evidence type="ECO:0000256" key="6">
    <source>
        <dbReference type="ARBA" id="ARBA00023002"/>
    </source>
</evidence>
<feature type="region of interest" description="Disordered" evidence="10">
    <location>
        <begin position="1"/>
        <end position="22"/>
    </location>
</feature>
<keyword evidence="4" id="KW-0479">Metal-binding</keyword>
<keyword evidence="7" id="KW-0408">Iron</keyword>
<evidence type="ECO:0000256" key="4">
    <source>
        <dbReference type="ARBA" id="ARBA00022723"/>
    </source>
</evidence>